<dbReference type="Gene3D" id="3.40.50.1820">
    <property type="entry name" value="alpha/beta hydrolase"/>
    <property type="match status" value="1"/>
</dbReference>
<feature type="region of interest" description="Disordered" evidence="2">
    <location>
        <begin position="477"/>
        <end position="516"/>
    </location>
</feature>
<accession>A0A9W7A0N8</accession>
<evidence type="ECO:0008006" key="5">
    <source>
        <dbReference type="Google" id="ProtNLM"/>
    </source>
</evidence>
<gene>
    <name evidence="3" type="ORF">TrST_g10579</name>
</gene>
<dbReference type="InterPro" id="IPR029058">
    <property type="entry name" value="AB_hydrolase_fold"/>
</dbReference>
<dbReference type="OrthoDB" id="5954035at2759"/>
<dbReference type="EMBL" id="BRXY01000067">
    <property type="protein sequence ID" value="GMH60720.1"/>
    <property type="molecule type" value="Genomic_DNA"/>
</dbReference>
<dbReference type="Proteomes" id="UP001165085">
    <property type="component" value="Unassembled WGS sequence"/>
</dbReference>
<dbReference type="InterPro" id="IPR050960">
    <property type="entry name" value="AB_hydrolase_4_sf"/>
</dbReference>
<keyword evidence="4" id="KW-1185">Reference proteome</keyword>
<dbReference type="PROSITE" id="PS01133">
    <property type="entry name" value="UPF0017"/>
    <property type="match status" value="1"/>
</dbReference>
<evidence type="ECO:0000313" key="4">
    <source>
        <dbReference type="Proteomes" id="UP001165085"/>
    </source>
</evidence>
<dbReference type="GO" id="GO:0047372">
    <property type="term" value="F:monoacylglycerol lipase activity"/>
    <property type="evidence" value="ECO:0007669"/>
    <property type="project" value="TreeGrafter"/>
</dbReference>
<reference evidence="4" key="1">
    <citation type="journal article" date="2023" name="Commun. Biol.">
        <title>Genome analysis of Parmales, the sister group of diatoms, reveals the evolutionary specialization of diatoms from phago-mixotrophs to photoautotrophs.</title>
        <authorList>
            <person name="Ban H."/>
            <person name="Sato S."/>
            <person name="Yoshikawa S."/>
            <person name="Yamada K."/>
            <person name="Nakamura Y."/>
            <person name="Ichinomiya M."/>
            <person name="Sato N."/>
            <person name="Blanc-Mathieu R."/>
            <person name="Endo H."/>
            <person name="Kuwata A."/>
            <person name="Ogata H."/>
        </authorList>
    </citation>
    <scope>NUCLEOTIDE SEQUENCE [LARGE SCALE GENOMIC DNA]</scope>
    <source>
        <strain evidence="4">NIES 3701</strain>
    </source>
</reference>
<evidence type="ECO:0000256" key="1">
    <source>
        <dbReference type="ARBA" id="ARBA00010884"/>
    </source>
</evidence>
<feature type="compositionally biased region" description="Basic residues" evidence="2">
    <location>
        <begin position="502"/>
        <end position="516"/>
    </location>
</feature>
<dbReference type="InterPro" id="IPR000952">
    <property type="entry name" value="AB_hydrolase_4_CS"/>
</dbReference>
<dbReference type="GO" id="GO:0051793">
    <property type="term" value="P:medium-chain fatty acid catabolic process"/>
    <property type="evidence" value="ECO:0007669"/>
    <property type="project" value="TreeGrafter"/>
</dbReference>
<evidence type="ECO:0000313" key="3">
    <source>
        <dbReference type="EMBL" id="GMH60720.1"/>
    </source>
</evidence>
<protein>
    <recommendedName>
        <fullName evidence="5">AB hydrolase-1 domain-containing protein</fullName>
    </recommendedName>
</protein>
<dbReference type="GO" id="GO:0008126">
    <property type="term" value="F:acetylesterase activity"/>
    <property type="evidence" value="ECO:0007669"/>
    <property type="project" value="TreeGrafter"/>
</dbReference>
<proteinExistence type="inferred from homology"/>
<organism evidence="3 4">
    <name type="scientific">Triparma strigata</name>
    <dbReference type="NCBI Taxonomy" id="1606541"/>
    <lineage>
        <taxon>Eukaryota</taxon>
        <taxon>Sar</taxon>
        <taxon>Stramenopiles</taxon>
        <taxon>Ochrophyta</taxon>
        <taxon>Bolidophyceae</taxon>
        <taxon>Parmales</taxon>
        <taxon>Triparmaceae</taxon>
        <taxon>Triparma</taxon>
    </lineage>
</organism>
<dbReference type="PANTHER" id="PTHR10794">
    <property type="entry name" value="ABHYDROLASE DOMAIN-CONTAINING PROTEIN"/>
    <property type="match status" value="1"/>
</dbReference>
<dbReference type="AlphaFoldDB" id="A0A9W7A0N8"/>
<comment type="similarity">
    <text evidence="1">Belongs to the AB hydrolase superfamily. AB hydrolase 4 family.</text>
</comment>
<dbReference type="GO" id="GO:0051792">
    <property type="term" value="P:medium-chain fatty acid biosynthetic process"/>
    <property type="evidence" value="ECO:0007669"/>
    <property type="project" value="TreeGrafter"/>
</dbReference>
<dbReference type="PANTHER" id="PTHR10794:SF63">
    <property type="entry name" value="ALPHA_BETA HYDROLASE 1, ISOFORM A"/>
    <property type="match status" value="1"/>
</dbReference>
<dbReference type="SUPFAM" id="SSF53474">
    <property type="entry name" value="alpha/beta-Hydrolases"/>
    <property type="match status" value="1"/>
</dbReference>
<feature type="compositionally biased region" description="Basic and acidic residues" evidence="2">
    <location>
        <begin position="487"/>
        <end position="499"/>
    </location>
</feature>
<evidence type="ECO:0000256" key="2">
    <source>
        <dbReference type="SAM" id="MobiDB-lite"/>
    </source>
</evidence>
<name>A0A9W7A0N8_9STRA</name>
<comment type="caution">
    <text evidence="3">The sequence shown here is derived from an EMBL/GenBank/DDBJ whole genome shotgun (WGS) entry which is preliminary data.</text>
</comment>
<sequence>MCHFPMIQANILMRLTRIVDHHAEEHLYYIITQPLFGYLVSCFVHNVVTAMTCELPLDSTVTTKCSGSSPWAAFVQSLKHPCYMFKHQHFSTVLAIMRPSPLWGLWGNNLHTKRDVLRTPDDSPLFLDWYQYTGPGYDPFLKEAEELKRPLVLVIHGLMGHSEESYIRQTCAEICIKDPRHPKVVAMNYHGAFNHSLGLSGKGGYSLYDTVDLSILINHLRQYHHGPLYAIGFSMGAAKLANYLGRAGNVSNLDAACCVSCPWDFTENNLAVHKPSLIERGYHFVLTSAIKTWVAAHYFELKLNDYLVKNAPVFSPKLRERLWWWLSCWDMKSFDETFTIKWLNYENITDYYATASPCQVLHKVETPLLIINSRNDPLIPCNVNPDQEDVDLNPNLCAIETVYGGHIGFWTPFNGCWSTQSIIKFFAQPHLSGLERRAERADKKARRRDSLTLATKLRDTSKTNLTDYTQLLHVHELSDDDDDDAESDKTEKQKIELFKKSPSPKKRTKKKVASDF</sequence>